<reference evidence="2 3" key="1">
    <citation type="submission" date="2019-02" db="EMBL/GenBank/DDBJ databases">
        <title>Genomic Encyclopedia of Type Strains, Phase IV (KMG-IV): sequencing the most valuable type-strain genomes for metagenomic binning, comparative biology and taxonomic classification.</title>
        <authorList>
            <person name="Goeker M."/>
        </authorList>
    </citation>
    <scope>NUCLEOTIDE SEQUENCE [LARGE SCALE GENOMIC DNA]</scope>
    <source>
        <strain evidence="2 3">DSM 43045</strain>
    </source>
</reference>
<dbReference type="OrthoDB" id="5007861at2"/>
<evidence type="ECO:0000313" key="2">
    <source>
        <dbReference type="EMBL" id="RZS65918.1"/>
    </source>
</evidence>
<keyword evidence="1" id="KW-1133">Transmembrane helix</keyword>
<keyword evidence="1" id="KW-0812">Transmembrane</keyword>
<comment type="caution">
    <text evidence="2">The sequence shown here is derived from an EMBL/GenBank/DDBJ whole genome shotgun (WGS) entry which is preliminary data.</text>
</comment>
<evidence type="ECO:0000313" key="3">
    <source>
        <dbReference type="Proteomes" id="UP000293289"/>
    </source>
</evidence>
<dbReference type="AlphaFoldDB" id="A0A4Q7MFP1"/>
<gene>
    <name evidence="2" type="ORF">EV187_1624</name>
</gene>
<dbReference type="Proteomes" id="UP000293289">
    <property type="component" value="Unassembled WGS sequence"/>
</dbReference>
<keyword evidence="1" id="KW-0472">Membrane</keyword>
<name>A0A4Q7MFP1_9MICO</name>
<dbReference type="RefSeq" id="WP_130352564.1">
    <property type="nucleotide sequence ID" value="NZ_SGWY01000002.1"/>
</dbReference>
<evidence type="ECO:0008006" key="4">
    <source>
        <dbReference type="Google" id="ProtNLM"/>
    </source>
</evidence>
<accession>A0A4Q7MFP1</accession>
<protein>
    <recommendedName>
        <fullName evidence="4">DUF4190 domain-containing protein</fullName>
    </recommendedName>
</protein>
<feature type="transmembrane region" description="Helical" evidence="1">
    <location>
        <begin position="15"/>
        <end position="48"/>
    </location>
</feature>
<keyword evidence="3" id="KW-1185">Reference proteome</keyword>
<sequence>MSAGRADERAGQRRISLYALIGLALSVGSFLLPAVPALVTAAGGIILGVLGRRQFKRDPLTGPGWVSLAAIIVGGFVFLSQAVLLATFYFSG</sequence>
<dbReference type="EMBL" id="SGWY01000002">
    <property type="protein sequence ID" value="RZS65918.1"/>
    <property type="molecule type" value="Genomic_DNA"/>
</dbReference>
<proteinExistence type="predicted"/>
<evidence type="ECO:0000256" key="1">
    <source>
        <dbReference type="SAM" id="Phobius"/>
    </source>
</evidence>
<feature type="transmembrane region" description="Helical" evidence="1">
    <location>
        <begin position="68"/>
        <end position="90"/>
    </location>
</feature>
<organism evidence="2 3">
    <name type="scientific">Agromyces ramosus</name>
    <dbReference type="NCBI Taxonomy" id="33879"/>
    <lineage>
        <taxon>Bacteria</taxon>
        <taxon>Bacillati</taxon>
        <taxon>Actinomycetota</taxon>
        <taxon>Actinomycetes</taxon>
        <taxon>Micrococcales</taxon>
        <taxon>Microbacteriaceae</taxon>
        <taxon>Agromyces</taxon>
    </lineage>
</organism>